<dbReference type="InterPro" id="IPR008948">
    <property type="entry name" value="L-Aspartase-like"/>
</dbReference>
<keyword evidence="1" id="KW-0456">Lyase</keyword>
<dbReference type="AlphaFoldDB" id="A0AAU7XDK8"/>
<dbReference type="Gene3D" id="1.10.275.10">
    <property type="entry name" value="Fumarase/aspartase (N-terminal domain)"/>
    <property type="match status" value="1"/>
</dbReference>
<dbReference type="KEGG" id="mflg:ABS361_06160"/>
<accession>A0AAU7XDK8</accession>
<evidence type="ECO:0000313" key="1">
    <source>
        <dbReference type="EMBL" id="XBY45837.1"/>
    </source>
</evidence>
<gene>
    <name evidence="1" type="ORF">ABS361_06160</name>
</gene>
<organism evidence="1">
    <name type="scientific">Methyloraptor flagellatus</name>
    <dbReference type="NCBI Taxonomy" id="3162530"/>
    <lineage>
        <taxon>Bacteria</taxon>
        <taxon>Pseudomonadati</taxon>
        <taxon>Pseudomonadota</taxon>
        <taxon>Alphaproteobacteria</taxon>
        <taxon>Hyphomicrobiales</taxon>
        <taxon>Ancalomicrobiaceae</taxon>
        <taxon>Methyloraptor</taxon>
    </lineage>
</organism>
<dbReference type="GO" id="GO:0016841">
    <property type="term" value="F:ammonia-lyase activity"/>
    <property type="evidence" value="ECO:0007669"/>
    <property type="project" value="UniProtKB-ARBA"/>
</dbReference>
<reference evidence="1" key="1">
    <citation type="submission" date="2024-06" db="EMBL/GenBank/DDBJ databases">
        <title>Methylostella associata gen. nov., sp. nov., a novel Ancalomicrobiaceae-affiliated facultatively methylotrophic bacteria that feed on methanotrophs of the genus Methylococcus.</title>
        <authorList>
            <person name="Saltykova V."/>
            <person name="Danilova O.V."/>
            <person name="Oshkin I.Y."/>
            <person name="Belova S.E."/>
            <person name="Pimenov N.V."/>
            <person name="Dedysh S.N."/>
        </authorList>
    </citation>
    <scope>NUCLEOTIDE SEQUENCE</scope>
    <source>
        <strain evidence="1">S20</strain>
    </source>
</reference>
<dbReference type="RefSeq" id="WP_407050932.1">
    <property type="nucleotide sequence ID" value="NZ_CP158568.1"/>
</dbReference>
<dbReference type="Pfam" id="PF00221">
    <property type="entry name" value="Lyase_aromatic"/>
    <property type="match status" value="1"/>
</dbReference>
<sequence>MKPRTTVILEGQPLDYRTLARIGRGDVEVVAAPEALERVRRGRAALDAAIAAGVPVYGANTGVGAMRDVTFTADELDAFNAGLVRAHHFGTGEPFAPEVVRKAIAIRINSALAGRTGCTETLVRGYLDLLNRSVVPIVHRTGSIGCADIGLMGQIGAVLIGVGEAMHGGRRLPAAEALAAAGLAPIRLRPKDGLAAVSSNAVGFAAAGHALRRGAGALRTLMASAMANATAMGASRAPWLAAEVVGTPVQQVVARWLVHQATEANVAVDRVVHDPLSLRMMAQVFAAGVDALTRAAETGLAMTALVDDNPVVDGECVLTSGGSLPLDITIALQAAGLAFAHLARNSFNRCVLIGNGRRRDLPINLVAPDVPATGFGPIMKLAGELFARTLSLAQPISAQSLVVADGIEDEAAFLPLVVERFERQVEAVRRLAALESLLAAQALDLMGDRPGGLVSLVHEIVRRHSAFYREDRPLSAEVEAIEQALSSPPVMRRLLEAAPLAEFDAFFSLDLGF</sequence>
<proteinExistence type="predicted"/>
<dbReference type="InterPro" id="IPR001106">
    <property type="entry name" value="Aromatic_Lyase"/>
</dbReference>
<dbReference type="SUPFAM" id="SSF48557">
    <property type="entry name" value="L-aspartase-like"/>
    <property type="match status" value="1"/>
</dbReference>
<dbReference type="PANTHER" id="PTHR10362">
    <property type="entry name" value="HISTIDINE AMMONIA-LYASE"/>
    <property type="match status" value="1"/>
</dbReference>
<dbReference type="EMBL" id="CP158568">
    <property type="protein sequence ID" value="XBY45837.1"/>
    <property type="molecule type" value="Genomic_DNA"/>
</dbReference>
<dbReference type="Gene3D" id="1.20.200.10">
    <property type="entry name" value="Fumarase/aspartase (Central domain)"/>
    <property type="match status" value="1"/>
</dbReference>
<name>A0AAU7XDK8_9HYPH</name>
<dbReference type="InterPro" id="IPR024083">
    <property type="entry name" value="Fumarase/histidase_N"/>
</dbReference>
<protein>
    <submittedName>
        <fullName evidence="1">Aromatic amino acid lyase</fullName>
    </submittedName>
</protein>